<keyword evidence="3" id="KW-1185">Reference proteome</keyword>
<organism evidence="2 3">
    <name type="scientific">Cirrhinus molitorella</name>
    <name type="common">mud carp</name>
    <dbReference type="NCBI Taxonomy" id="172907"/>
    <lineage>
        <taxon>Eukaryota</taxon>
        <taxon>Metazoa</taxon>
        <taxon>Chordata</taxon>
        <taxon>Craniata</taxon>
        <taxon>Vertebrata</taxon>
        <taxon>Euteleostomi</taxon>
        <taxon>Actinopterygii</taxon>
        <taxon>Neopterygii</taxon>
        <taxon>Teleostei</taxon>
        <taxon>Ostariophysi</taxon>
        <taxon>Cypriniformes</taxon>
        <taxon>Cyprinidae</taxon>
        <taxon>Labeoninae</taxon>
        <taxon>Labeonini</taxon>
        <taxon>Cirrhinus</taxon>
    </lineage>
</organism>
<accession>A0AA88NYV1</accession>
<feature type="region of interest" description="Disordered" evidence="1">
    <location>
        <begin position="1"/>
        <end position="59"/>
    </location>
</feature>
<comment type="caution">
    <text evidence="2">The sequence shown here is derived from an EMBL/GenBank/DDBJ whole genome shotgun (WGS) entry which is preliminary data.</text>
</comment>
<evidence type="ECO:0000313" key="2">
    <source>
        <dbReference type="EMBL" id="KAK2866842.1"/>
    </source>
</evidence>
<feature type="compositionally biased region" description="Basic and acidic residues" evidence="1">
    <location>
        <begin position="10"/>
        <end position="26"/>
    </location>
</feature>
<dbReference type="Proteomes" id="UP001187343">
    <property type="component" value="Unassembled WGS sequence"/>
</dbReference>
<feature type="compositionally biased region" description="Basic and acidic residues" evidence="1">
    <location>
        <begin position="125"/>
        <end position="138"/>
    </location>
</feature>
<feature type="region of interest" description="Disordered" evidence="1">
    <location>
        <begin position="87"/>
        <end position="149"/>
    </location>
</feature>
<dbReference type="AlphaFoldDB" id="A0AA88NYV1"/>
<protein>
    <submittedName>
        <fullName evidence="2">Uncharacterized protein</fullName>
    </submittedName>
</protein>
<name>A0AA88NYV1_9TELE</name>
<evidence type="ECO:0000256" key="1">
    <source>
        <dbReference type="SAM" id="MobiDB-lite"/>
    </source>
</evidence>
<evidence type="ECO:0000313" key="3">
    <source>
        <dbReference type="Proteomes" id="UP001187343"/>
    </source>
</evidence>
<dbReference type="EMBL" id="JAUYZG010000025">
    <property type="protein sequence ID" value="KAK2866842.1"/>
    <property type="molecule type" value="Genomic_DNA"/>
</dbReference>
<sequence length="149" mass="16764">MRPRLRCHRRMEGKIAGWRERQENKRKSASPLSGEERVNPITTDQSEQGATLQNRRSERCSGEAVAALRCMTDENSVSAKDCRIKELKKSASKVQCGPSYASPRRTRTSVESLQPTIPTRPLTPEAEKEAGRGRDNARPSRNGGRKHHE</sequence>
<reference evidence="2" key="1">
    <citation type="submission" date="2023-08" db="EMBL/GenBank/DDBJ databases">
        <title>Chromosome-level Genome Assembly of mud carp (Cirrhinus molitorella).</title>
        <authorList>
            <person name="Liu H."/>
        </authorList>
    </citation>
    <scope>NUCLEOTIDE SEQUENCE</scope>
    <source>
        <strain evidence="2">Prfri</strain>
        <tissue evidence="2">Muscle</tissue>
    </source>
</reference>
<gene>
    <name evidence="2" type="ORF">Q8A67_024959</name>
</gene>
<proteinExistence type="predicted"/>
<feature type="compositionally biased region" description="Polar residues" evidence="1">
    <location>
        <begin position="40"/>
        <end position="54"/>
    </location>
</feature>